<organism evidence="2 3">
    <name type="scientific">Legionella pneumophila</name>
    <dbReference type="NCBI Taxonomy" id="446"/>
    <lineage>
        <taxon>Bacteria</taxon>
        <taxon>Pseudomonadati</taxon>
        <taxon>Pseudomonadota</taxon>
        <taxon>Gammaproteobacteria</taxon>
        <taxon>Legionellales</taxon>
        <taxon>Legionellaceae</taxon>
        <taxon>Legionella</taxon>
    </lineage>
</organism>
<proteinExistence type="predicted"/>
<protein>
    <submittedName>
        <fullName evidence="2">Uncharacterized protein with an alpha/beta hydrolase fold</fullName>
    </submittedName>
</protein>
<evidence type="ECO:0000313" key="3">
    <source>
        <dbReference type="Proteomes" id="UP000254631"/>
    </source>
</evidence>
<dbReference type="InterPro" id="IPR029058">
    <property type="entry name" value="AB_hydrolase_fold"/>
</dbReference>
<feature type="transmembrane region" description="Helical" evidence="1">
    <location>
        <begin position="63"/>
        <end position="84"/>
    </location>
</feature>
<sequence>MLLNLISCLVLLLPNALWSILKISGSMIATVVLYPVFFLMCLLTTINFNLVHSIRDFFGKESVFFILDLISVPIQIGFYVLGVIAPGVVVKVTSSWWFAKLNDIIITVQEDAVSALWVGILRLIRPKTLSWYGLNPPELTESQKKYPPIFCVHGYRGSQSAWLPLAKHFQKMNYPGAIITIDVPSEAELKLPFAADTPEYLASLNLLEGKINDIMKLYPKDMNSIHLIGHSRGSWVITDVGKTLKSAMRINAISLDNVHNYHQWEPPHTHHHIDSDDYNTSHSGMMFNEAVLHDCYTSIMQNLPTMITHKEQITIEPTDGKQKSTDLRLHFFTRDENQEVTEPISGIVPVKPILTSP</sequence>
<dbReference type="Gene3D" id="3.40.50.1820">
    <property type="entry name" value="alpha/beta hydrolase"/>
    <property type="match status" value="1"/>
</dbReference>
<reference evidence="2 3" key="1">
    <citation type="submission" date="2018-06" db="EMBL/GenBank/DDBJ databases">
        <authorList>
            <consortium name="Pathogen Informatics"/>
            <person name="Doyle S."/>
        </authorList>
    </citation>
    <scope>NUCLEOTIDE SEQUENCE [LARGE SCALE GENOMIC DNA]</scope>
    <source>
        <strain evidence="2 3">NCTC12000</strain>
    </source>
</reference>
<dbReference type="Pfam" id="PF05990">
    <property type="entry name" value="DUF900"/>
    <property type="match status" value="1"/>
</dbReference>
<dbReference type="AlphaFoldDB" id="A0A378KAI7"/>
<accession>A0A378KAI7</accession>
<dbReference type="InterPro" id="IPR010297">
    <property type="entry name" value="DUF900_hydrolase"/>
</dbReference>
<name>A0A378KAI7_LEGPN</name>
<dbReference type="EMBL" id="UGOL01000001">
    <property type="protein sequence ID" value="STX80242.1"/>
    <property type="molecule type" value="Genomic_DNA"/>
</dbReference>
<dbReference type="GO" id="GO:0016787">
    <property type="term" value="F:hydrolase activity"/>
    <property type="evidence" value="ECO:0007669"/>
    <property type="project" value="UniProtKB-KW"/>
</dbReference>
<evidence type="ECO:0000313" key="2">
    <source>
        <dbReference type="EMBL" id="STX80242.1"/>
    </source>
</evidence>
<keyword evidence="1" id="KW-1133">Transmembrane helix</keyword>
<dbReference type="Proteomes" id="UP000254631">
    <property type="component" value="Unassembled WGS sequence"/>
</dbReference>
<keyword evidence="2" id="KW-0378">Hydrolase</keyword>
<gene>
    <name evidence="2" type="ORF">NCTC12000_02253</name>
</gene>
<keyword evidence="1" id="KW-0472">Membrane</keyword>
<keyword evidence="1" id="KW-0812">Transmembrane</keyword>
<dbReference type="RefSeq" id="WP_181878994.1">
    <property type="nucleotide sequence ID" value="NZ_BAZA01000075.1"/>
</dbReference>
<dbReference type="SUPFAM" id="SSF53474">
    <property type="entry name" value="alpha/beta-Hydrolases"/>
    <property type="match status" value="1"/>
</dbReference>
<feature type="transmembrane region" description="Helical" evidence="1">
    <location>
        <begin position="29"/>
        <end position="51"/>
    </location>
</feature>
<evidence type="ECO:0000256" key="1">
    <source>
        <dbReference type="SAM" id="Phobius"/>
    </source>
</evidence>